<dbReference type="SUPFAM" id="SSF53850">
    <property type="entry name" value="Periplasmic binding protein-like II"/>
    <property type="match status" value="1"/>
</dbReference>
<dbReference type="PANTHER" id="PTHR30290">
    <property type="entry name" value="PERIPLASMIC BINDING COMPONENT OF ABC TRANSPORTER"/>
    <property type="match status" value="1"/>
</dbReference>
<accession>A0A937W3L5</accession>
<evidence type="ECO:0000313" key="3">
    <source>
        <dbReference type="EMBL" id="MBM3224769.1"/>
    </source>
</evidence>
<evidence type="ECO:0000259" key="2">
    <source>
        <dbReference type="Pfam" id="PF00496"/>
    </source>
</evidence>
<organism evidence="3 4">
    <name type="scientific">Tectimicrobiota bacterium</name>
    <dbReference type="NCBI Taxonomy" id="2528274"/>
    <lineage>
        <taxon>Bacteria</taxon>
        <taxon>Pseudomonadati</taxon>
        <taxon>Nitrospinota/Tectimicrobiota group</taxon>
        <taxon>Candidatus Tectimicrobiota</taxon>
    </lineage>
</organism>
<dbReference type="PROSITE" id="PS01040">
    <property type="entry name" value="SBP_BACTERIAL_5"/>
    <property type="match status" value="1"/>
</dbReference>
<dbReference type="Gene3D" id="3.40.190.10">
    <property type="entry name" value="Periplasmic binding protein-like II"/>
    <property type="match status" value="1"/>
</dbReference>
<dbReference type="GO" id="GO:1904680">
    <property type="term" value="F:peptide transmembrane transporter activity"/>
    <property type="evidence" value="ECO:0007669"/>
    <property type="project" value="TreeGrafter"/>
</dbReference>
<dbReference type="GO" id="GO:0015833">
    <property type="term" value="P:peptide transport"/>
    <property type="evidence" value="ECO:0007669"/>
    <property type="project" value="TreeGrafter"/>
</dbReference>
<dbReference type="InterPro" id="IPR000914">
    <property type="entry name" value="SBP_5_dom"/>
</dbReference>
<feature type="region of interest" description="Disordered" evidence="1">
    <location>
        <begin position="660"/>
        <end position="684"/>
    </location>
</feature>
<sequence length="684" mass="76512">MTALWQTHATGERRWWSAIALWTLVVCTASAGPAAWAASSELIGKLEGPEVVTDTAQFPKSFKEAPQLAEQVKAGKLPPVQERVSQDPLVIKPVHEIGKYGGTWRRGFSGPADFWNGYRCCGHDKILFWDYTGNKAVPNVAKGWQVSDDGRTFTVFLRKGMKWSDGQPFTANDFMFWYEDIYQNNDLVPTKTPLLAINGKPGTMEKVDDATLKFTFPEPYFAFVDVLAGATHLGGHTYQGRDLMGGFAPKHYLQPLLPKYAGKEAVDKLAKAAGYDNWVSFLKFKNDWALNPELPTVAAWKTTTPINTPTWVLERNPYFYMVDTAGHQLPYIDKVVMTVAENLEVMNLRAIAGEYDFQARHIDIGKLPVLLENRTKGNYKVYLDPADSGCDACMFVNQTYDADAEIAKWLQNRDFRIALSLGMDREQLNEAFWLGLGTPGSQVLAESSPYNPGPEYRTMHSKHDPAKANQLLDSIGLTKKDAEGYRVRTDGKGRLRIEIMTVGGQFLQFTQIAEMIREQWRKIGIQADVNEIERSLAITRVGANEIQTHLWQNDGTEHFFTFPTHLFSYQASGLGGANIGPLWAQWFRSNGTQGKAPIASMQKLMDMWKKAFGVPEAERVQLGKEIWRIAVEEQWAIGTVGLSPAAQGVRVASANMGNVPARQYNSPDGMTPATSRPETLFFKK</sequence>
<protein>
    <submittedName>
        <fullName evidence="3">ABC transporter substrate-binding protein</fullName>
    </submittedName>
</protein>
<dbReference type="Pfam" id="PF00496">
    <property type="entry name" value="SBP_bac_5"/>
    <property type="match status" value="1"/>
</dbReference>
<gene>
    <name evidence="3" type="ORF">FJZ47_13320</name>
</gene>
<dbReference type="Gene3D" id="3.10.105.10">
    <property type="entry name" value="Dipeptide-binding Protein, Domain 3"/>
    <property type="match status" value="1"/>
</dbReference>
<dbReference type="InterPro" id="IPR039424">
    <property type="entry name" value="SBP_5"/>
</dbReference>
<dbReference type="PANTHER" id="PTHR30290:SF62">
    <property type="entry name" value="OLIGOPEPTIDE ABC TRANSPORTER, PERIPLASMIC OLIGOPEPTIDE-BINDING PROTEIN"/>
    <property type="match status" value="1"/>
</dbReference>
<feature type="domain" description="Solute-binding protein family 5" evidence="2">
    <location>
        <begin position="136"/>
        <end position="555"/>
    </location>
</feature>
<feature type="compositionally biased region" description="Polar residues" evidence="1">
    <location>
        <begin position="663"/>
        <end position="677"/>
    </location>
</feature>
<evidence type="ECO:0000256" key="1">
    <source>
        <dbReference type="SAM" id="MobiDB-lite"/>
    </source>
</evidence>
<dbReference type="CDD" id="cd08500">
    <property type="entry name" value="PBP2_NikA_DppA_OppA_like_4"/>
    <property type="match status" value="1"/>
</dbReference>
<dbReference type="EMBL" id="VGLS01000401">
    <property type="protein sequence ID" value="MBM3224769.1"/>
    <property type="molecule type" value="Genomic_DNA"/>
</dbReference>
<proteinExistence type="predicted"/>
<dbReference type="InterPro" id="IPR023765">
    <property type="entry name" value="SBP_5_CS"/>
</dbReference>
<reference evidence="3" key="1">
    <citation type="submission" date="2019-03" db="EMBL/GenBank/DDBJ databases">
        <title>Lake Tanganyika Metagenome-Assembled Genomes (MAGs).</title>
        <authorList>
            <person name="Tran P."/>
        </authorList>
    </citation>
    <scope>NUCLEOTIDE SEQUENCE</scope>
    <source>
        <strain evidence="3">K_DeepCast_65m_m2_066</strain>
    </source>
</reference>
<dbReference type="Proteomes" id="UP000712673">
    <property type="component" value="Unassembled WGS sequence"/>
</dbReference>
<name>A0A937W3L5_UNCTE</name>
<comment type="caution">
    <text evidence="3">The sequence shown here is derived from an EMBL/GenBank/DDBJ whole genome shotgun (WGS) entry which is preliminary data.</text>
</comment>
<dbReference type="AlphaFoldDB" id="A0A937W3L5"/>
<evidence type="ECO:0000313" key="4">
    <source>
        <dbReference type="Proteomes" id="UP000712673"/>
    </source>
</evidence>